<accession>A0ABQ9NFX0</accession>
<keyword evidence="1" id="KW-0472">Membrane</keyword>
<protein>
    <recommendedName>
        <fullName evidence="4">Solute carrier family 40 protein</fullName>
    </recommendedName>
</protein>
<proteinExistence type="predicted"/>
<dbReference type="EMBL" id="JAPDRL010000126">
    <property type="protein sequence ID" value="KAJ9656430.1"/>
    <property type="molecule type" value="Genomic_DNA"/>
</dbReference>
<feature type="transmembrane region" description="Helical" evidence="1">
    <location>
        <begin position="118"/>
        <end position="139"/>
    </location>
</feature>
<evidence type="ECO:0008006" key="4">
    <source>
        <dbReference type="Google" id="ProtNLM"/>
    </source>
</evidence>
<dbReference type="Proteomes" id="UP001172684">
    <property type="component" value="Unassembled WGS sequence"/>
</dbReference>
<keyword evidence="3" id="KW-1185">Reference proteome</keyword>
<comment type="caution">
    <text evidence="2">The sequence shown here is derived from an EMBL/GenBank/DDBJ whole genome shotgun (WGS) entry which is preliminary data.</text>
</comment>
<gene>
    <name evidence="2" type="ORF">H2201_008550</name>
</gene>
<feature type="transmembrane region" description="Helical" evidence="1">
    <location>
        <begin position="12"/>
        <end position="31"/>
    </location>
</feature>
<organism evidence="2 3">
    <name type="scientific">Coniosporium apollinis</name>
    <dbReference type="NCBI Taxonomy" id="61459"/>
    <lineage>
        <taxon>Eukaryota</taxon>
        <taxon>Fungi</taxon>
        <taxon>Dikarya</taxon>
        <taxon>Ascomycota</taxon>
        <taxon>Pezizomycotina</taxon>
        <taxon>Dothideomycetes</taxon>
        <taxon>Dothideomycetes incertae sedis</taxon>
        <taxon>Coniosporium</taxon>
    </lineage>
</organism>
<evidence type="ECO:0000313" key="3">
    <source>
        <dbReference type="Proteomes" id="UP001172684"/>
    </source>
</evidence>
<evidence type="ECO:0000256" key="1">
    <source>
        <dbReference type="SAM" id="Phobius"/>
    </source>
</evidence>
<evidence type="ECO:0000313" key="2">
    <source>
        <dbReference type="EMBL" id="KAJ9656430.1"/>
    </source>
</evidence>
<keyword evidence="1" id="KW-0812">Transmembrane</keyword>
<sequence length="142" mass="14184">MASPPSNGLSNSAISTIAILRVLIGGGVLIAPSHALPLFGIPLAAQTTILARMCGVRELILAGLLWSARTDSNPTSKSAASDGQARRELRRALMAGLVADAVDVCSAVVGVMEGTLEGPAIGWVGGGAAFGVALGIVALRGL</sequence>
<keyword evidence="1" id="KW-1133">Transmembrane helix</keyword>
<reference evidence="2" key="1">
    <citation type="submission" date="2022-10" db="EMBL/GenBank/DDBJ databases">
        <title>Culturing micro-colonial fungi from biological soil crusts in the Mojave desert and describing Neophaeococcomyces mojavensis, and introducing the new genera and species Taxawa tesnikishii.</title>
        <authorList>
            <person name="Kurbessoian T."/>
            <person name="Stajich J.E."/>
        </authorList>
    </citation>
    <scope>NUCLEOTIDE SEQUENCE</scope>
    <source>
        <strain evidence="2">TK_1</strain>
    </source>
</reference>
<name>A0ABQ9NFX0_9PEZI</name>